<evidence type="ECO:0000313" key="4">
    <source>
        <dbReference type="Proteomes" id="UP000633509"/>
    </source>
</evidence>
<dbReference type="Proteomes" id="UP000633509">
    <property type="component" value="Unassembled WGS sequence"/>
</dbReference>
<comment type="caution">
    <text evidence="3">The sequence shown here is derived from an EMBL/GenBank/DDBJ whole genome shotgun (WGS) entry which is preliminary data.</text>
</comment>
<reference evidence="3 4" key="1">
    <citation type="submission" date="2020-10" db="EMBL/GenBank/DDBJ databases">
        <title>Sequencing the genomes of 1000 actinobacteria strains.</title>
        <authorList>
            <person name="Klenk H.-P."/>
        </authorList>
    </citation>
    <scope>NUCLEOTIDE SEQUENCE [LARGE SCALE GENOMIC DNA]</scope>
    <source>
        <strain evidence="3 4">DSM 43173</strain>
    </source>
</reference>
<feature type="chain" id="PRO_5046736878" evidence="2">
    <location>
        <begin position="27"/>
        <end position="173"/>
    </location>
</feature>
<keyword evidence="2" id="KW-0732">Signal</keyword>
<keyword evidence="4" id="KW-1185">Reference proteome</keyword>
<sequence>MFKRRLALLGAVAVLAITGLTGSALADETPATAGAKVTCKTADGKTVEVAEFARPAPVGKVVGPDGKVREFKPSDTVKVDALPDGEVPQDVTEAGPALPDGVEVTKTVPLPEDGKLPDGMRAVPAQPGKPGEKVDAPSVAIEAVPAQPGKPGEKLDGPSVAIKAVKIICEKTD</sequence>
<dbReference type="EMBL" id="JADBEK010000001">
    <property type="protein sequence ID" value="MBE1589086.1"/>
    <property type="molecule type" value="Genomic_DNA"/>
</dbReference>
<accession>A0ABR9M855</accession>
<feature type="region of interest" description="Disordered" evidence="1">
    <location>
        <begin position="78"/>
        <end position="100"/>
    </location>
</feature>
<evidence type="ECO:0000256" key="1">
    <source>
        <dbReference type="SAM" id="MobiDB-lite"/>
    </source>
</evidence>
<organism evidence="3 4">
    <name type="scientific">Nonomuraea angiospora</name>
    <dbReference type="NCBI Taxonomy" id="46172"/>
    <lineage>
        <taxon>Bacteria</taxon>
        <taxon>Bacillati</taxon>
        <taxon>Actinomycetota</taxon>
        <taxon>Actinomycetes</taxon>
        <taxon>Streptosporangiales</taxon>
        <taxon>Streptosporangiaceae</taxon>
        <taxon>Nonomuraea</taxon>
    </lineage>
</organism>
<protein>
    <submittedName>
        <fullName evidence="3">Uncharacterized protein</fullName>
    </submittedName>
</protein>
<proteinExistence type="predicted"/>
<evidence type="ECO:0000313" key="3">
    <source>
        <dbReference type="EMBL" id="MBE1589086.1"/>
    </source>
</evidence>
<feature type="signal peptide" evidence="2">
    <location>
        <begin position="1"/>
        <end position="26"/>
    </location>
</feature>
<dbReference type="RefSeq" id="WP_192789190.1">
    <property type="nucleotide sequence ID" value="NZ_JADBEK010000001.1"/>
</dbReference>
<name>A0ABR9M855_9ACTN</name>
<evidence type="ECO:0000256" key="2">
    <source>
        <dbReference type="SAM" id="SignalP"/>
    </source>
</evidence>
<gene>
    <name evidence="3" type="ORF">H4W80_007344</name>
</gene>